<dbReference type="RefSeq" id="WP_307904879.1">
    <property type="nucleotide sequence ID" value="NZ_AP027059.1"/>
</dbReference>
<keyword evidence="2" id="KW-0676">Redox-active center</keyword>
<evidence type="ECO:0000256" key="2">
    <source>
        <dbReference type="PIRSR" id="PIRSR037031-51"/>
    </source>
</evidence>
<dbReference type="InterPro" id="IPR005243">
    <property type="entry name" value="THIRX-like_proc"/>
</dbReference>
<sequence length="77" mass="8456">MNLKILGTGCPNCIKLEKNVIEAVEKLGIEAEIEKVTEIKDIMAFGVMMTPTLVVDGEVKIMGKIAKVDEIIKVLQK</sequence>
<dbReference type="EMBL" id="AP027059">
    <property type="protein sequence ID" value="BDU49940.1"/>
    <property type="molecule type" value="Genomic_DNA"/>
</dbReference>
<dbReference type="InterPro" id="IPR012336">
    <property type="entry name" value="Thioredoxin-like_fold"/>
</dbReference>
<dbReference type="Proteomes" id="UP001321582">
    <property type="component" value="Chromosome"/>
</dbReference>
<dbReference type="AlphaFoldDB" id="A0AAU9DX72"/>
<name>A0AAU9DX72_9FUSO</name>
<evidence type="ECO:0000259" key="3">
    <source>
        <dbReference type="Pfam" id="PF13192"/>
    </source>
</evidence>
<dbReference type="PIRSF" id="PIRSF037031">
    <property type="entry name" value="Redox_disulphide_2"/>
    <property type="match status" value="1"/>
</dbReference>
<dbReference type="KEGG" id="haby:HLVA_05090"/>
<keyword evidence="2" id="KW-1015">Disulfide bond</keyword>
<dbReference type="SUPFAM" id="SSF52833">
    <property type="entry name" value="Thioredoxin-like"/>
    <property type="match status" value="1"/>
</dbReference>
<dbReference type="PANTHER" id="PTHR36450">
    <property type="entry name" value="THIOREDOXIN"/>
    <property type="match status" value="1"/>
</dbReference>
<reference evidence="4 5" key="1">
    <citation type="submission" date="2022-11" db="EMBL/GenBank/DDBJ databases">
        <title>Haliovirga abyssi gen. nov., sp. nov., a mesophilic fermentative bacterium isolated from the Iheya North hydrothermal field and the proposal of Haliovirgaceae fam. nov.</title>
        <authorList>
            <person name="Miyazaki U."/>
            <person name="Tame A."/>
            <person name="Miyazaki J."/>
            <person name="Takai K."/>
            <person name="Sawayama S."/>
            <person name="Kitajima M."/>
            <person name="Okamoto A."/>
            <person name="Nakagawa S."/>
        </authorList>
    </citation>
    <scope>NUCLEOTIDE SEQUENCE [LARGE SCALE GENOMIC DNA]</scope>
    <source>
        <strain evidence="4 5">IC12</strain>
    </source>
</reference>
<evidence type="ECO:0000256" key="1">
    <source>
        <dbReference type="PIRSR" id="PIRSR037031-50"/>
    </source>
</evidence>
<dbReference type="Gene3D" id="3.40.30.10">
    <property type="entry name" value="Glutaredoxin"/>
    <property type="match status" value="1"/>
</dbReference>
<gene>
    <name evidence="4" type="ORF">HLVA_05090</name>
</gene>
<feature type="disulfide bond" description="Redox-active" evidence="2">
    <location>
        <begin position="10"/>
        <end position="13"/>
    </location>
</feature>
<feature type="active site" description="Nucleophile" evidence="1">
    <location>
        <position position="10"/>
    </location>
</feature>
<feature type="active site" description="Nucleophile" evidence="1">
    <location>
        <position position="13"/>
    </location>
</feature>
<evidence type="ECO:0000313" key="5">
    <source>
        <dbReference type="Proteomes" id="UP001321582"/>
    </source>
</evidence>
<feature type="domain" description="Thioredoxin-like fold" evidence="3">
    <location>
        <begin position="1"/>
        <end position="76"/>
    </location>
</feature>
<dbReference type="PANTHER" id="PTHR36450:SF1">
    <property type="entry name" value="THIOREDOXIN"/>
    <property type="match status" value="1"/>
</dbReference>
<protein>
    <submittedName>
        <fullName evidence="4">Redox-active disulfide protein 2</fullName>
    </submittedName>
</protein>
<dbReference type="NCBIfam" id="TIGR00412">
    <property type="entry name" value="redox_disulf_2"/>
    <property type="match status" value="1"/>
</dbReference>
<proteinExistence type="predicted"/>
<dbReference type="Pfam" id="PF13192">
    <property type="entry name" value="Thioredoxin_3"/>
    <property type="match status" value="1"/>
</dbReference>
<dbReference type="InterPro" id="IPR036249">
    <property type="entry name" value="Thioredoxin-like_sf"/>
</dbReference>
<accession>A0AAU9DX72</accession>
<evidence type="ECO:0000313" key="4">
    <source>
        <dbReference type="EMBL" id="BDU49940.1"/>
    </source>
</evidence>
<organism evidence="4 5">
    <name type="scientific">Haliovirga abyssi</name>
    <dbReference type="NCBI Taxonomy" id="2996794"/>
    <lineage>
        <taxon>Bacteria</taxon>
        <taxon>Fusobacteriati</taxon>
        <taxon>Fusobacteriota</taxon>
        <taxon>Fusobacteriia</taxon>
        <taxon>Fusobacteriales</taxon>
        <taxon>Haliovirgaceae</taxon>
        <taxon>Haliovirga</taxon>
    </lineage>
</organism>
<keyword evidence="5" id="KW-1185">Reference proteome</keyword>